<protein>
    <submittedName>
        <fullName evidence="1">Uncharacterized protein</fullName>
    </submittedName>
</protein>
<dbReference type="EMBL" id="CP129013">
    <property type="protein sequence ID" value="WLR43251.1"/>
    <property type="molecule type" value="Genomic_DNA"/>
</dbReference>
<accession>A0ABY9JV21</accession>
<evidence type="ECO:0000313" key="2">
    <source>
        <dbReference type="Proteomes" id="UP001197974"/>
    </source>
</evidence>
<reference evidence="1 2" key="1">
    <citation type="submission" date="2023-06" db="EMBL/GenBank/DDBJ databases">
        <title>Five Gram-positive bacteria isolated from mangrove sediments in Shenzhen, Guangdong, China.</title>
        <authorList>
            <person name="Yu S."/>
            <person name="Zheng W."/>
            <person name="Huang Y."/>
        </authorList>
    </citation>
    <scope>NUCLEOTIDE SEQUENCE [LARGE SCALE GENOMIC DNA]</scope>
    <source>
        <strain evidence="1 2">SaN35-3</strain>
    </source>
</reference>
<dbReference type="SUPFAM" id="SSF50974">
    <property type="entry name" value="Nitrous oxide reductase, N-terminal domain"/>
    <property type="match status" value="1"/>
</dbReference>
<dbReference type="InterPro" id="IPR011045">
    <property type="entry name" value="N2O_reductase_N"/>
</dbReference>
<dbReference type="Proteomes" id="UP001197974">
    <property type="component" value="Chromosome"/>
</dbReference>
<name>A0ABY9JV21_9BACI</name>
<sequence>MSNEFNWMNFNSQALVVLTENEDQFVVSGTTQVQPTGALSGVFLVVDIQTGDIITQITINNEIAEPIYDIVLSLDGNYLYVTTEEPQCIFYNFYVFDTSNWGQITSIRLKDSSEFSSTTPGLIRQITEGEEDNIIFASYKDNSTGYLYEISRCGDTFNSVTNISISNSGAFYSISSDGSTIVVANQDGNSVSFIETSTLTEEFTLLNTGTGPQVLVVD</sequence>
<evidence type="ECO:0000313" key="1">
    <source>
        <dbReference type="EMBL" id="WLR43251.1"/>
    </source>
</evidence>
<dbReference type="InterPro" id="IPR015943">
    <property type="entry name" value="WD40/YVTN_repeat-like_dom_sf"/>
</dbReference>
<dbReference type="RefSeq" id="WP_306020012.1">
    <property type="nucleotide sequence ID" value="NZ_CP129013.1"/>
</dbReference>
<organism evidence="1 2">
    <name type="scientific">Bacillus carboniphilus</name>
    <dbReference type="NCBI Taxonomy" id="86663"/>
    <lineage>
        <taxon>Bacteria</taxon>
        <taxon>Bacillati</taxon>
        <taxon>Bacillota</taxon>
        <taxon>Bacilli</taxon>
        <taxon>Bacillales</taxon>
        <taxon>Bacillaceae</taxon>
        <taxon>Bacillus</taxon>
    </lineage>
</organism>
<proteinExistence type="predicted"/>
<keyword evidence="2" id="KW-1185">Reference proteome</keyword>
<gene>
    <name evidence="1" type="ORF">LC087_03385</name>
</gene>
<dbReference type="Gene3D" id="2.130.10.10">
    <property type="entry name" value="YVTN repeat-like/Quinoprotein amine dehydrogenase"/>
    <property type="match status" value="1"/>
</dbReference>